<reference evidence="1" key="1">
    <citation type="submission" date="2014-11" db="EMBL/GenBank/DDBJ databases">
        <authorList>
            <person name="Amaro Gonzalez C."/>
        </authorList>
    </citation>
    <scope>NUCLEOTIDE SEQUENCE</scope>
</reference>
<name>A0A0E9R3M3_ANGAN</name>
<accession>A0A0E9R3M3</accession>
<dbReference type="AlphaFoldDB" id="A0A0E9R3M3"/>
<proteinExistence type="predicted"/>
<dbReference type="EMBL" id="GBXM01085634">
    <property type="protein sequence ID" value="JAH22943.1"/>
    <property type="molecule type" value="Transcribed_RNA"/>
</dbReference>
<evidence type="ECO:0000313" key="1">
    <source>
        <dbReference type="EMBL" id="JAH22943.1"/>
    </source>
</evidence>
<organism evidence="1">
    <name type="scientific">Anguilla anguilla</name>
    <name type="common">European freshwater eel</name>
    <name type="synonym">Muraena anguilla</name>
    <dbReference type="NCBI Taxonomy" id="7936"/>
    <lineage>
        <taxon>Eukaryota</taxon>
        <taxon>Metazoa</taxon>
        <taxon>Chordata</taxon>
        <taxon>Craniata</taxon>
        <taxon>Vertebrata</taxon>
        <taxon>Euteleostomi</taxon>
        <taxon>Actinopterygii</taxon>
        <taxon>Neopterygii</taxon>
        <taxon>Teleostei</taxon>
        <taxon>Anguilliformes</taxon>
        <taxon>Anguillidae</taxon>
        <taxon>Anguilla</taxon>
    </lineage>
</organism>
<reference evidence="1" key="2">
    <citation type="journal article" date="2015" name="Fish Shellfish Immunol.">
        <title>Early steps in the European eel (Anguilla anguilla)-Vibrio vulnificus interaction in the gills: Role of the RtxA13 toxin.</title>
        <authorList>
            <person name="Callol A."/>
            <person name="Pajuelo D."/>
            <person name="Ebbesson L."/>
            <person name="Teles M."/>
            <person name="MacKenzie S."/>
            <person name="Amaro C."/>
        </authorList>
    </citation>
    <scope>NUCLEOTIDE SEQUENCE</scope>
</reference>
<protein>
    <submittedName>
        <fullName evidence="1">Uncharacterized protein</fullName>
    </submittedName>
</protein>
<sequence length="50" mass="6011">MNFDLKCDMYSNRTVHNTVYSVLDLLHMDFSPRLMRSMDSFFRCLKICSK</sequence>